<reference evidence="1" key="1">
    <citation type="submission" date="2023-07" db="EMBL/GenBank/DDBJ databases">
        <title>Sorghum-associated microbial communities from plants grown in Nebraska, USA.</title>
        <authorList>
            <person name="Schachtman D."/>
        </authorList>
    </citation>
    <scope>NUCLEOTIDE SEQUENCE</scope>
    <source>
        <strain evidence="1">BE80</strain>
    </source>
</reference>
<evidence type="ECO:0000313" key="1">
    <source>
        <dbReference type="EMBL" id="MDR6725113.1"/>
    </source>
</evidence>
<protein>
    <submittedName>
        <fullName evidence="1">Uncharacterized protein</fullName>
    </submittedName>
</protein>
<gene>
    <name evidence="1" type="ORF">J2W91_003612</name>
</gene>
<evidence type="ECO:0000313" key="2">
    <source>
        <dbReference type="Proteomes" id="UP001254832"/>
    </source>
</evidence>
<accession>A0AAP5H5I1</accession>
<name>A0AAP5H5I1_PAEAM</name>
<proteinExistence type="predicted"/>
<dbReference type="RefSeq" id="WP_056696612.1">
    <property type="nucleotide sequence ID" value="NZ_JAVDTR010000010.1"/>
</dbReference>
<dbReference type="EMBL" id="JAVDTR010000010">
    <property type="protein sequence ID" value="MDR6725113.1"/>
    <property type="molecule type" value="Genomic_DNA"/>
</dbReference>
<sequence>MDWLPVAVLRRLDEILAGVPVTEQPSDRCCLQILIIVFLIGKKFGDKGERFASTGFFCHFHCLCIKIKSSRSAPSLRCISSPLSKRLKEICWVGVGGKDMECVSLRDE</sequence>
<dbReference type="Proteomes" id="UP001254832">
    <property type="component" value="Unassembled WGS sequence"/>
</dbReference>
<organism evidence="1 2">
    <name type="scientific">Paenibacillus amylolyticus</name>
    <dbReference type="NCBI Taxonomy" id="1451"/>
    <lineage>
        <taxon>Bacteria</taxon>
        <taxon>Bacillati</taxon>
        <taxon>Bacillota</taxon>
        <taxon>Bacilli</taxon>
        <taxon>Bacillales</taxon>
        <taxon>Paenibacillaceae</taxon>
        <taxon>Paenibacillus</taxon>
    </lineage>
</organism>
<dbReference type="AlphaFoldDB" id="A0AAP5H5I1"/>
<comment type="caution">
    <text evidence="1">The sequence shown here is derived from an EMBL/GenBank/DDBJ whole genome shotgun (WGS) entry which is preliminary data.</text>
</comment>